<sequence>MKLFSFTIALLVAFAASRTFAETVDENILAENNEEPSLFSSINSDNVDTKRTQITRPCYKNSDCKGFANWCHKCKCRRGTCGSNTECPRGYYCWRGNCTRIPHQHIDDDETVPVGSGVNAENDEAGFSRRCPRREHCFEGWHCCPNGRRCCIDNPGAKIGHDNGATNYLNVIDGENGPVDPISDMAFPTQKECDSKRDCPKDFKCCHGGRCIDAGMASLLVAR</sequence>
<organism evidence="2 3">
    <name type="scientific">Aspergillus tanneri</name>
    <dbReference type="NCBI Taxonomy" id="1220188"/>
    <lineage>
        <taxon>Eukaryota</taxon>
        <taxon>Fungi</taxon>
        <taxon>Dikarya</taxon>
        <taxon>Ascomycota</taxon>
        <taxon>Pezizomycotina</taxon>
        <taxon>Eurotiomycetes</taxon>
        <taxon>Eurotiomycetidae</taxon>
        <taxon>Eurotiales</taxon>
        <taxon>Aspergillaceae</taxon>
        <taxon>Aspergillus</taxon>
        <taxon>Aspergillus subgen. Circumdati</taxon>
    </lineage>
</organism>
<dbReference type="Proteomes" id="UP000308092">
    <property type="component" value="Unassembled WGS sequence"/>
</dbReference>
<comment type="caution">
    <text evidence="2">The sequence shown here is derived from an EMBL/GenBank/DDBJ whole genome shotgun (WGS) entry which is preliminary data.</text>
</comment>
<dbReference type="AlphaFoldDB" id="A0A4S3J8I9"/>
<keyword evidence="1" id="KW-0732">Signal</keyword>
<name>A0A4S3J8I9_9EURO</name>
<dbReference type="EMBL" id="SOSA01000510">
    <property type="protein sequence ID" value="THC90528.1"/>
    <property type="molecule type" value="Genomic_DNA"/>
</dbReference>
<feature type="chain" id="PRO_5020473155" description="WAP domain-containing protein" evidence="1">
    <location>
        <begin position="22"/>
        <end position="223"/>
    </location>
</feature>
<keyword evidence="3" id="KW-1185">Reference proteome</keyword>
<evidence type="ECO:0000313" key="3">
    <source>
        <dbReference type="Proteomes" id="UP000308092"/>
    </source>
</evidence>
<dbReference type="VEuPathDB" id="FungiDB:EYZ11_010012"/>
<evidence type="ECO:0008006" key="4">
    <source>
        <dbReference type="Google" id="ProtNLM"/>
    </source>
</evidence>
<gene>
    <name evidence="2" type="ORF">EYZ11_010012</name>
</gene>
<accession>A0A4S3J8I9</accession>
<reference evidence="2 3" key="1">
    <citation type="submission" date="2019-03" db="EMBL/GenBank/DDBJ databases">
        <title>The genome sequence of a newly discovered highly antifungal drug resistant Aspergillus species, Aspergillus tanneri NIH 1004.</title>
        <authorList>
            <person name="Mounaud S."/>
            <person name="Singh I."/>
            <person name="Joardar V."/>
            <person name="Pakala S."/>
            <person name="Pakala S."/>
            <person name="Venepally P."/>
            <person name="Hoover J."/>
            <person name="Nierman W."/>
            <person name="Chung J."/>
            <person name="Losada L."/>
        </authorList>
    </citation>
    <scope>NUCLEOTIDE SEQUENCE [LARGE SCALE GENOMIC DNA]</scope>
    <source>
        <strain evidence="2 3">NIH1004</strain>
    </source>
</reference>
<evidence type="ECO:0000313" key="2">
    <source>
        <dbReference type="EMBL" id="THC90528.1"/>
    </source>
</evidence>
<feature type="signal peptide" evidence="1">
    <location>
        <begin position="1"/>
        <end position="21"/>
    </location>
</feature>
<evidence type="ECO:0000256" key="1">
    <source>
        <dbReference type="SAM" id="SignalP"/>
    </source>
</evidence>
<protein>
    <recommendedName>
        <fullName evidence="4">WAP domain-containing protein</fullName>
    </recommendedName>
</protein>
<proteinExistence type="predicted"/>